<comment type="caution">
    <text evidence="1">The sequence shown here is derived from an EMBL/GenBank/DDBJ whole genome shotgun (WGS) entry which is preliminary data.</text>
</comment>
<dbReference type="AlphaFoldDB" id="A0A0F9N917"/>
<protein>
    <submittedName>
        <fullName evidence="1">Uncharacterized protein</fullName>
    </submittedName>
</protein>
<name>A0A0F9N917_9ZZZZ</name>
<proteinExistence type="predicted"/>
<sequence>MSDEAKALDKKMDVLREAADNREYVYRKLVINVVSEKDGEEWTVKGSLNIRVSEELGNEDAVKEKNIEALSSGKSSNEALADVFLHLNIIPQQFGDAIFEEGFEDLLNEARTSVEGEDVGEAEVLL</sequence>
<accession>A0A0F9N917</accession>
<gene>
    <name evidence="1" type="ORF">LCGC14_0996060</name>
</gene>
<evidence type="ECO:0000313" key="1">
    <source>
        <dbReference type="EMBL" id="KKN14454.1"/>
    </source>
</evidence>
<reference evidence="1" key="1">
    <citation type="journal article" date="2015" name="Nature">
        <title>Complex archaea that bridge the gap between prokaryotes and eukaryotes.</title>
        <authorList>
            <person name="Spang A."/>
            <person name="Saw J.H."/>
            <person name="Jorgensen S.L."/>
            <person name="Zaremba-Niedzwiedzka K."/>
            <person name="Martijn J."/>
            <person name="Lind A.E."/>
            <person name="van Eijk R."/>
            <person name="Schleper C."/>
            <person name="Guy L."/>
            <person name="Ettema T.J."/>
        </authorList>
    </citation>
    <scope>NUCLEOTIDE SEQUENCE</scope>
</reference>
<organism evidence="1">
    <name type="scientific">marine sediment metagenome</name>
    <dbReference type="NCBI Taxonomy" id="412755"/>
    <lineage>
        <taxon>unclassified sequences</taxon>
        <taxon>metagenomes</taxon>
        <taxon>ecological metagenomes</taxon>
    </lineage>
</organism>
<dbReference type="EMBL" id="LAZR01003815">
    <property type="protein sequence ID" value="KKN14454.1"/>
    <property type="molecule type" value="Genomic_DNA"/>
</dbReference>